<keyword evidence="2" id="KW-1185">Reference proteome</keyword>
<evidence type="ECO:0000313" key="1">
    <source>
        <dbReference type="EMBL" id="KXS95035.1"/>
    </source>
</evidence>
<reference evidence="1 2" key="1">
    <citation type="submission" date="2015-07" db="EMBL/GenBank/DDBJ databases">
        <title>Comparative genomics of the Sigatoka disease complex on banana suggests a link between parallel evolutionary changes in Pseudocercospora fijiensis and Pseudocercospora eumusae and increased virulence on the banana host.</title>
        <authorList>
            <person name="Chang T.-C."/>
            <person name="Salvucci A."/>
            <person name="Crous P.W."/>
            <person name="Stergiopoulos I."/>
        </authorList>
    </citation>
    <scope>NUCLEOTIDE SEQUENCE [LARGE SCALE GENOMIC DNA]</scope>
    <source>
        <strain evidence="1 2">CBS 114824</strain>
    </source>
</reference>
<proteinExistence type="predicted"/>
<comment type="caution">
    <text evidence="1">The sequence shown here is derived from an EMBL/GenBank/DDBJ whole genome shotgun (WGS) entry which is preliminary data.</text>
</comment>
<dbReference type="Proteomes" id="UP000070133">
    <property type="component" value="Unassembled WGS sequence"/>
</dbReference>
<sequence length="54" mass="5959">MVVYQDILVAKPSTISWIGSMQIFLLFASGVFTEQLPTEASFDQSATSLAQSFR</sequence>
<dbReference type="OrthoDB" id="6499973at2759"/>
<name>A0A139GXU9_9PEZI</name>
<organism evidence="1 2">
    <name type="scientific">Pseudocercospora eumusae</name>
    <dbReference type="NCBI Taxonomy" id="321146"/>
    <lineage>
        <taxon>Eukaryota</taxon>
        <taxon>Fungi</taxon>
        <taxon>Dikarya</taxon>
        <taxon>Ascomycota</taxon>
        <taxon>Pezizomycotina</taxon>
        <taxon>Dothideomycetes</taxon>
        <taxon>Dothideomycetidae</taxon>
        <taxon>Mycosphaerellales</taxon>
        <taxon>Mycosphaerellaceae</taxon>
        <taxon>Pseudocercospora</taxon>
    </lineage>
</organism>
<protein>
    <submittedName>
        <fullName evidence="1">Uncharacterized protein</fullName>
    </submittedName>
</protein>
<evidence type="ECO:0000313" key="2">
    <source>
        <dbReference type="Proteomes" id="UP000070133"/>
    </source>
</evidence>
<dbReference type="EMBL" id="LFZN01000238">
    <property type="protein sequence ID" value="KXS95035.1"/>
    <property type="molecule type" value="Genomic_DNA"/>
</dbReference>
<accession>A0A139GXU9</accession>
<dbReference type="AlphaFoldDB" id="A0A139GXU9"/>
<gene>
    <name evidence="1" type="ORF">AC578_132</name>
</gene>